<organism evidence="1 2">
    <name type="scientific">Trapa natans</name>
    <name type="common">Water chestnut</name>
    <dbReference type="NCBI Taxonomy" id="22666"/>
    <lineage>
        <taxon>Eukaryota</taxon>
        <taxon>Viridiplantae</taxon>
        <taxon>Streptophyta</taxon>
        <taxon>Embryophyta</taxon>
        <taxon>Tracheophyta</taxon>
        <taxon>Spermatophyta</taxon>
        <taxon>Magnoliopsida</taxon>
        <taxon>eudicotyledons</taxon>
        <taxon>Gunneridae</taxon>
        <taxon>Pentapetalae</taxon>
        <taxon>rosids</taxon>
        <taxon>malvids</taxon>
        <taxon>Myrtales</taxon>
        <taxon>Lythraceae</taxon>
        <taxon>Trapa</taxon>
    </lineage>
</organism>
<gene>
    <name evidence="1" type="ORF">SAY86_020657</name>
</gene>
<dbReference type="EMBL" id="JAXQNO010000011">
    <property type="protein sequence ID" value="KAK4789338.1"/>
    <property type="molecule type" value="Genomic_DNA"/>
</dbReference>
<dbReference type="Proteomes" id="UP001346149">
    <property type="component" value="Unassembled WGS sequence"/>
</dbReference>
<keyword evidence="2" id="KW-1185">Reference proteome</keyword>
<reference evidence="1 2" key="1">
    <citation type="journal article" date="2023" name="Hortic Res">
        <title>Pangenome of water caltrop reveals structural variations and asymmetric subgenome divergence after allopolyploidization.</title>
        <authorList>
            <person name="Zhang X."/>
            <person name="Chen Y."/>
            <person name="Wang L."/>
            <person name="Yuan Y."/>
            <person name="Fang M."/>
            <person name="Shi L."/>
            <person name="Lu R."/>
            <person name="Comes H.P."/>
            <person name="Ma Y."/>
            <person name="Chen Y."/>
            <person name="Huang G."/>
            <person name="Zhou Y."/>
            <person name="Zheng Z."/>
            <person name="Qiu Y."/>
        </authorList>
    </citation>
    <scope>NUCLEOTIDE SEQUENCE [LARGE SCALE GENOMIC DNA]</scope>
    <source>
        <strain evidence="1">F231</strain>
    </source>
</reference>
<evidence type="ECO:0000313" key="2">
    <source>
        <dbReference type="Proteomes" id="UP001346149"/>
    </source>
</evidence>
<name>A0AAN7M008_TRANT</name>
<comment type="caution">
    <text evidence="1">The sequence shown here is derived from an EMBL/GenBank/DDBJ whole genome shotgun (WGS) entry which is preliminary data.</text>
</comment>
<protein>
    <submittedName>
        <fullName evidence="1">Uncharacterized protein</fullName>
    </submittedName>
</protein>
<dbReference type="AlphaFoldDB" id="A0AAN7M008"/>
<proteinExistence type="predicted"/>
<accession>A0AAN7M008</accession>
<evidence type="ECO:0000313" key="1">
    <source>
        <dbReference type="EMBL" id="KAK4789338.1"/>
    </source>
</evidence>
<sequence>MCFLMPVMIESAFSGLNVPIEVYFAHMPMETYLTNLYERCHSIWYRLNLWKEYSCYDQKWIPFRQISFAGVVYVRNKCNHLKKWLEKLFCLSNYRLAIYSRLEEWFDIYGNNSYQNLFDTI</sequence>